<gene>
    <name evidence="1" type="ORF">EZS28_023464</name>
</gene>
<accession>A0A5J4VEP5</accession>
<dbReference type="EMBL" id="SNRW01007584">
    <property type="protein sequence ID" value="KAA6381007.1"/>
    <property type="molecule type" value="Genomic_DNA"/>
</dbReference>
<name>A0A5J4VEP5_9EUKA</name>
<proteinExistence type="predicted"/>
<organism evidence="1 2">
    <name type="scientific">Streblomastix strix</name>
    <dbReference type="NCBI Taxonomy" id="222440"/>
    <lineage>
        <taxon>Eukaryota</taxon>
        <taxon>Metamonada</taxon>
        <taxon>Preaxostyla</taxon>
        <taxon>Oxymonadida</taxon>
        <taxon>Streblomastigidae</taxon>
        <taxon>Streblomastix</taxon>
    </lineage>
</organism>
<dbReference type="AlphaFoldDB" id="A0A5J4VEP5"/>
<feature type="non-terminal residue" evidence="1">
    <location>
        <position position="1"/>
    </location>
</feature>
<evidence type="ECO:0000313" key="1">
    <source>
        <dbReference type="EMBL" id="KAA6381007.1"/>
    </source>
</evidence>
<dbReference type="Proteomes" id="UP000324800">
    <property type="component" value="Unassembled WGS sequence"/>
</dbReference>
<dbReference type="OrthoDB" id="1700726at2759"/>
<evidence type="ECO:0000313" key="2">
    <source>
        <dbReference type="Proteomes" id="UP000324800"/>
    </source>
</evidence>
<comment type="caution">
    <text evidence="1">The sequence shown here is derived from an EMBL/GenBank/DDBJ whole genome shotgun (WGS) entry which is preliminary data.</text>
</comment>
<sequence>DECITPSLKLKRFMVAKMYQNDLHECYERVVARREGRL</sequence>
<protein>
    <submittedName>
        <fullName evidence="1">Uncharacterized protein</fullName>
    </submittedName>
</protein>
<reference evidence="1 2" key="1">
    <citation type="submission" date="2019-03" db="EMBL/GenBank/DDBJ databases">
        <title>Single cell metagenomics reveals metabolic interactions within the superorganism composed of flagellate Streblomastix strix and complex community of Bacteroidetes bacteria on its surface.</title>
        <authorList>
            <person name="Treitli S.C."/>
            <person name="Kolisko M."/>
            <person name="Husnik F."/>
            <person name="Keeling P."/>
            <person name="Hampl V."/>
        </authorList>
    </citation>
    <scope>NUCLEOTIDE SEQUENCE [LARGE SCALE GENOMIC DNA]</scope>
    <source>
        <strain evidence="1">ST1C</strain>
    </source>
</reference>